<feature type="transmembrane region" description="Helical" evidence="1">
    <location>
        <begin position="26"/>
        <end position="50"/>
    </location>
</feature>
<feature type="transmembrane region" description="Helical" evidence="1">
    <location>
        <begin position="150"/>
        <end position="168"/>
    </location>
</feature>
<dbReference type="Proteomes" id="UP001589750">
    <property type="component" value="Unassembled WGS sequence"/>
</dbReference>
<feature type="transmembrane region" description="Helical" evidence="1">
    <location>
        <begin position="208"/>
        <end position="226"/>
    </location>
</feature>
<accession>A0ABV5KEE9</accession>
<dbReference type="CDD" id="cd00321">
    <property type="entry name" value="SO_family_Moco"/>
    <property type="match status" value="1"/>
</dbReference>
<feature type="transmembrane region" description="Helical" evidence="1">
    <location>
        <begin position="70"/>
        <end position="88"/>
    </location>
</feature>
<protein>
    <submittedName>
        <fullName evidence="3">Molybdopterin-dependent oxidoreductase</fullName>
    </submittedName>
</protein>
<dbReference type="InterPro" id="IPR000572">
    <property type="entry name" value="OxRdtase_Mopterin-bd_dom"/>
</dbReference>
<gene>
    <name evidence="3" type="ORF">ACFFRI_18605</name>
</gene>
<keyword evidence="1" id="KW-0472">Membrane</keyword>
<sequence>MKVLDPQTLPGPKPEHFTSRLRSPAVAARIGMALGIAFGVCFVTGLLSHYAQNPTQPIPYPSSPSWGYRLTQGLHVVTGTASVPLLLVKLWTVYPKLFERPPSLRARQLLLTGLERVSILVLVASSIFMLVTGLTNTASWYVWKFGFRPAHYAMAWVTIGALLVHIAVKLPVIREALLHDVEDEHSHDRPTAVDQGVMSRRGLLRTTWLAAGTTVLLTAGATVPWLRTVSVFGVRSGDGPQGIPVNRSAKAAGVTATATSESWRLEVSHGERSVALSRPDLLAMTQRTETLPIACVEGWSANGTWTGVRLSDVLALVGADADSDVTVSSFQENGPYYTVNTLQKTFAGDDRTLLALMLDGEALALDHGYPCRLIAPNRPGVLQTKWLGSIEVQA</sequence>
<feature type="domain" description="Oxidoreductase molybdopterin-binding" evidence="2">
    <location>
        <begin position="258"/>
        <end position="393"/>
    </location>
</feature>
<organism evidence="3 4">
    <name type="scientific">Nocardioides plantarum</name>
    <dbReference type="NCBI Taxonomy" id="29299"/>
    <lineage>
        <taxon>Bacteria</taxon>
        <taxon>Bacillati</taxon>
        <taxon>Actinomycetota</taxon>
        <taxon>Actinomycetes</taxon>
        <taxon>Propionibacteriales</taxon>
        <taxon>Nocardioidaceae</taxon>
        <taxon>Nocardioides</taxon>
    </lineage>
</organism>
<reference evidence="3 4" key="1">
    <citation type="submission" date="2024-09" db="EMBL/GenBank/DDBJ databases">
        <authorList>
            <person name="Sun Q."/>
            <person name="Mori K."/>
        </authorList>
    </citation>
    <scope>NUCLEOTIDE SEQUENCE [LARGE SCALE GENOMIC DNA]</scope>
    <source>
        <strain evidence="3 4">JCM 9626</strain>
    </source>
</reference>
<evidence type="ECO:0000259" key="2">
    <source>
        <dbReference type="Pfam" id="PF00174"/>
    </source>
</evidence>
<dbReference type="Gene3D" id="3.90.420.10">
    <property type="entry name" value="Oxidoreductase, molybdopterin-binding domain"/>
    <property type="match status" value="1"/>
</dbReference>
<dbReference type="PANTHER" id="PTHR43032">
    <property type="entry name" value="PROTEIN-METHIONINE-SULFOXIDE REDUCTASE"/>
    <property type="match status" value="1"/>
</dbReference>
<evidence type="ECO:0000313" key="4">
    <source>
        <dbReference type="Proteomes" id="UP001589750"/>
    </source>
</evidence>
<dbReference type="SUPFAM" id="SSF56524">
    <property type="entry name" value="Oxidoreductase molybdopterin-binding domain"/>
    <property type="match status" value="1"/>
</dbReference>
<evidence type="ECO:0000256" key="1">
    <source>
        <dbReference type="SAM" id="Phobius"/>
    </source>
</evidence>
<dbReference type="RefSeq" id="WP_246083930.1">
    <property type="nucleotide sequence ID" value="NZ_JBHMDG010000028.1"/>
</dbReference>
<proteinExistence type="predicted"/>
<comment type="caution">
    <text evidence="3">The sequence shown here is derived from an EMBL/GenBank/DDBJ whole genome shotgun (WGS) entry which is preliminary data.</text>
</comment>
<keyword evidence="1" id="KW-1133">Transmembrane helix</keyword>
<dbReference type="InterPro" id="IPR036374">
    <property type="entry name" value="OxRdtase_Mopterin-bd_sf"/>
</dbReference>
<dbReference type="Pfam" id="PF00174">
    <property type="entry name" value="Oxidored_molyb"/>
    <property type="match status" value="1"/>
</dbReference>
<dbReference type="PANTHER" id="PTHR43032:SF2">
    <property type="entry name" value="BLL0505 PROTEIN"/>
    <property type="match status" value="1"/>
</dbReference>
<dbReference type="EMBL" id="JBHMDG010000028">
    <property type="protein sequence ID" value="MFB9315070.1"/>
    <property type="molecule type" value="Genomic_DNA"/>
</dbReference>
<keyword evidence="4" id="KW-1185">Reference proteome</keyword>
<evidence type="ECO:0000313" key="3">
    <source>
        <dbReference type="EMBL" id="MFB9315070.1"/>
    </source>
</evidence>
<name>A0ABV5KEE9_9ACTN</name>
<keyword evidence="1" id="KW-0812">Transmembrane</keyword>
<feature type="transmembrane region" description="Helical" evidence="1">
    <location>
        <begin position="109"/>
        <end position="130"/>
    </location>
</feature>